<evidence type="ECO:0000313" key="3">
    <source>
        <dbReference type="Proteomes" id="UP001373714"/>
    </source>
</evidence>
<dbReference type="AlphaFoldDB" id="A0AAV9VBN6"/>
<proteinExistence type="predicted"/>
<name>A0AAV9VBN6_9PEZI</name>
<dbReference type="Proteomes" id="UP001373714">
    <property type="component" value="Unassembled WGS sequence"/>
</dbReference>
<keyword evidence="3" id="KW-1185">Reference proteome</keyword>
<feature type="compositionally biased region" description="Acidic residues" evidence="1">
    <location>
        <begin position="49"/>
        <end position="58"/>
    </location>
</feature>
<dbReference type="EMBL" id="JAVHNS010000004">
    <property type="protein sequence ID" value="KAK6358428.1"/>
    <property type="molecule type" value="Genomic_DNA"/>
</dbReference>
<evidence type="ECO:0000256" key="1">
    <source>
        <dbReference type="SAM" id="MobiDB-lite"/>
    </source>
</evidence>
<reference evidence="2 3" key="1">
    <citation type="submission" date="2019-10" db="EMBL/GenBank/DDBJ databases">
        <authorList>
            <person name="Palmer J.M."/>
        </authorList>
    </citation>
    <scope>NUCLEOTIDE SEQUENCE [LARGE SCALE GENOMIC DNA]</scope>
    <source>
        <strain evidence="2 3">TWF730</strain>
    </source>
</reference>
<feature type="region of interest" description="Disordered" evidence="1">
    <location>
        <begin position="48"/>
        <end position="76"/>
    </location>
</feature>
<comment type="caution">
    <text evidence="2">The sequence shown here is derived from an EMBL/GenBank/DDBJ whole genome shotgun (WGS) entry which is preliminary data.</text>
</comment>
<gene>
    <name evidence="2" type="ORF">TWF730_007762</name>
</gene>
<sequence length="106" mass="11922">MTILEWNLGISLEEIEEMYYISKFPPRPVPSASYGYFPPLAGKKRDLEELQSWEEEEGESRRGAKKIKPNSPNSGPDPYEMVLKYIFVVLAFVVLGGDALRGAVPS</sequence>
<protein>
    <submittedName>
        <fullName evidence="2">Uncharacterized protein</fullName>
    </submittedName>
</protein>
<accession>A0AAV9VBN6</accession>
<organism evidence="2 3">
    <name type="scientific">Orbilia blumenaviensis</name>
    <dbReference type="NCBI Taxonomy" id="1796055"/>
    <lineage>
        <taxon>Eukaryota</taxon>
        <taxon>Fungi</taxon>
        <taxon>Dikarya</taxon>
        <taxon>Ascomycota</taxon>
        <taxon>Pezizomycotina</taxon>
        <taxon>Orbiliomycetes</taxon>
        <taxon>Orbiliales</taxon>
        <taxon>Orbiliaceae</taxon>
        <taxon>Orbilia</taxon>
    </lineage>
</organism>
<evidence type="ECO:0000313" key="2">
    <source>
        <dbReference type="EMBL" id="KAK6358428.1"/>
    </source>
</evidence>